<keyword evidence="1" id="KW-0175">Coiled coil</keyword>
<gene>
    <name evidence="2" type="ORF">Ahy_A04g018981</name>
</gene>
<dbReference type="STRING" id="3818.A0A445DF21"/>
<evidence type="ECO:0000256" key="1">
    <source>
        <dbReference type="SAM" id="Coils"/>
    </source>
</evidence>
<organism evidence="2 3">
    <name type="scientific">Arachis hypogaea</name>
    <name type="common">Peanut</name>
    <dbReference type="NCBI Taxonomy" id="3818"/>
    <lineage>
        <taxon>Eukaryota</taxon>
        <taxon>Viridiplantae</taxon>
        <taxon>Streptophyta</taxon>
        <taxon>Embryophyta</taxon>
        <taxon>Tracheophyta</taxon>
        <taxon>Spermatophyta</taxon>
        <taxon>Magnoliopsida</taxon>
        <taxon>eudicotyledons</taxon>
        <taxon>Gunneridae</taxon>
        <taxon>Pentapetalae</taxon>
        <taxon>rosids</taxon>
        <taxon>fabids</taxon>
        <taxon>Fabales</taxon>
        <taxon>Fabaceae</taxon>
        <taxon>Papilionoideae</taxon>
        <taxon>50 kb inversion clade</taxon>
        <taxon>dalbergioids sensu lato</taxon>
        <taxon>Dalbergieae</taxon>
        <taxon>Pterocarpus clade</taxon>
        <taxon>Arachis</taxon>
    </lineage>
</organism>
<dbReference type="PANTHER" id="PTHR21385:SF5">
    <property type="entry name" value="C2H2-TYPE DOMAIN-CONTAINING PROTEIN"/>
    <property type="match status" value="1"/>
</dbReference>
<accession>A0A445DF21</accession>
<feature type="coiled-coil region" evidence="1">
    <location>
        <begin position="76"/>
        <end position="103"/>
    </location>
</feature>
<protein>
    <submittedName>
        <fullName evidence="2">Uncharacterized protein</fullName>
    </submittedName>
</protein>
<reference evidence="2 3" key="1">
    <citation type="submission" date="2019-01" db="EMBL/GenBank/DDBJ databases">
        <title>Sequencing of cultivated peanut Arachis hypogaea provides insights into genome evolution and oil improvement.</title>
        <authorList>
            <person name="Chen X."/>
        </authorList>
    </citation>
    <scope>NUCLEOTIDE SEQUENCE [LARGE SCALE GENOMIC DNA]</scope>
    <source>
        <strain evidence="3">cv. Fuhuasheng</strain>
        <tissue evidence="2">Leaves</tissue>
    </source>
</reference>
<evidence type="ECO:0000313" key="3">
    <source>
        <dbReference type="Proteomes" id="UP000289738"/>
    </source>
</evidence>
<name>A0A445DF21_ARAHY</name>
<keyword evidence="3" id="KW-1185">Reference proteome</keyword>
<evidence type="ECO:0000313" key="2">
    <source>
        <dbReference type="EMBL" id="RYR61771.1"/>
    </source>
</evidence>
<proteinExistence type="predicted"/>
<comment type="caution">
    <text evidence="2">The sequence shown here is derived from an EMBL/GenBank/DDBJ whole genome shotgun (WGS) entry which is preliminary data.</text>
</comment>
<dbReference type="PANTHER" id="PTHR21385">
    <property type="entry name" value="ZINC FINGER PROTEIN-RELATED"/>
    <property type="match status" value="1"/>
</dbReference>
<dbReference type="Proteomes" id="UP000289738">
    <property type="component" value="Chromosome A04"/>
</dbReference>
<dbReference type="AlphaFoldDB" id="A0A445DF21"/>
<dbReference type="EMBL" id="SDMP01000004">
    <property type="protein sequence ID" value="RYR61771.1"/>
    <property type="molecule type" value="Genomic_DNA"/>
</dbReference>
<sequence>MEEFRAASQKLGDSVGVKSLMQSTGLGMIAGQNNSMYQISKVNDSFIIEFGAVAIAVANPTDLVKVRIQAEGKLPLRIVEKKCQEVEARVRELDKQVKLLVRKWKEIVDEGVRLNQPGETASLMADGDSPPLKTTQNGHHQIPDFVYSPNPHVASLTERSLCLIQNQSQCLANLCGALHCDIEINFGLKKSKCNIAAAARNKHLCESLVDSCFPVNDGPVASRLLGMILLLLSYIDNLSKFFLHQFCDANSCTGSRKPFSRGRRRDEKGNSIVEAHLSNWQKEKTILMDKSVAFGSSCFSNTFRIHRSLLICDSVEGEEREIPPNLLLILHVCCKLISLRRLSKHKFELQN</sequence>